<feature type="region of interest" description="Disordered" evidence="1">
    <location>
        <begin position="143"/>
        <end position="183"/>
    </location>
</feature>
<proteinExistence type="predicted"/>
<reference evidence="3" key="1">
    <citation type="journal article" date="2012" name="Nature">
        <title>Algal genomes reveal evolutionary mosaicism and the fate of nucleomorphs.</title>
        <authorList>
            <consortium name="DOE Joint Genome Institute"/>
            <person name="Curtis B.A."/>
            <person name="Tanifuji G."/>
            <person name="Burki F."/>
            <person name="Gruber A."/>
            <person name="Irimia M."/>
            <person name="Maruyama S."/>
            <person name="Arias M.C."/>
            <person name="Ball S.G."/>
            <person name="Gile G.H."/>
            <person name="Hirakawa Y."/>
            <person name="Hopkins J.F."/>
            <person name="Kuo A."/>
            <person name="Rensing S.A."/>
            <person name="Schmutz J."/>
            <person name="Symeonidi A."/>
            <person name="Elias M."/>
            <person name="Eveleigh R.J."/>
            <person name="Herman E.K."/>
            <person name="Klute M.J."/>
            <person name="Nakayama T."/>
            <person name="Obornik M."/>
            <person name="Reyes-Prieto A."/>
            <person name="Armbrust E.V."/>
            <person name="Aves S.J."/>
            <person name="Beiko R.G."/>
            <person name="Coutinho P."/>
            <person name="Dacks J.B."/>
            <person name="Durnford D.G."/>
            <person name="Fast N.M."/>
            <person name="Green B.R."/>
            <person name="Grisdale C.J."/>
            <person name="Hempel F."/>
            <person name="Henrissat B."/>
            <person name="Hoppner M.P."/>
            <person name="Ishida K."/>
            <person name="Kim E."/>
            <person name="Koreny L."/>
            <person name="Kroth P.G."/>
            <person name="Liu Y."/>
            <person name="Malik S.B."/>
            <person name="Maier U.G."/>
            <person name="McRose D."/>
            <person name="Mock T."/>
            <person name="Neilson J.A."/>
            <person name="Onodera N.T."/>
            <person name="Poole A.M."/>
            <person name="Pritham E.J."/>
            <person name="Richards T.A."/>
            <person name="Rocap G."/>
            <person name="Roy S.W."/>
            <person name="Sarai C."/>
            <person name="Schaack S."/>
            <person name="Shirato S."/>
            <person name="Slamovits C.H."/>
            <person name="Spencer D.F."/>
            <person name="Suzuki S."/>
            <person name="Worden A.Z."/>
            <person name="Zauner S."/>
            <person name="Barry K."/>
            <person name="Bell C."/>
            <person name="Bharti A.K."/>
            <person name="Crow J.A."/>
            <person name="Grimwood J."/>
            <person name="Kramer R."/>
            <person name="Lindquist E."/>
            <person name="Lucas S."/>
            <person name="Salamov A."/>
            <person name="McFadden G.I."/>
            <person name="Lane C.E."/>
            <person name="Keeling P.J."/>
            <person name="Gray M.W."/>
            <person name="Grigoriev I.V."/>
            <person name="Archibald J.M."/>
        </authorList>
    </citation>
    <scope>NUCLEOTIDE SEQUENCE</scope>
    <source>
        <strain evidence="3">CCMP2712</strain>
    </source>
</reference>
<evidence type="ECO:0000313" key="2">
    <source>
        <dbReference type="EnsemblProtists" id="EKX43809"/>
    </source>
</evidence>
<dbReference type="OMA" id="FPLICED"/>
<protein>
    <submittedName>
        <fullName evidence="2">Uncharacterized protein</fullName>
    </submittedName>
</protein>
<keyword evidence="3" id="KW-1185">Reference proteome</keyword>
<feature type="compositionally biased region" description="Low complexity" evidence="1">
    <location>
        <begin position="143"/>
        <end position="162"/>
    </location>
</feature>
<reference evidence="2" key="3">
    <citation type="submission" date="2015-06" db="UniProtKB">
        <authorList>
            <consortium name="EnsemblProtists"/>
        </authorList>
    </citation>
    <scope>IDENTIFICATION</scope>
</reference>
<sequence>MQDHKEIADWDVWWLCHTFLAGIAVSPYDSWEQSHELQEAKQYATSIEKCLCLKRAGYCELGHAMKKDGLFCNARSKCCCRHGQNQFFPLICEDKTELEGMSGEHGFVSCIERSLCILGTCSLVPKKFFVECCGSRVMGSPKEAQALPQNEPQPEAQPEANATVTFGGASFGHAGNRAMEGEI</sequence>
<evidence type="ECO:0000313" key="3">
    <source>
        <dbReference type="Proteomes" id="UP000011087"/>
    </source>
</evidence>
<dbReference type="Proteomes" id="UP000011087">
    <property type="component" value="Unassembled WGS sequence"/>
</dbReference>
<evidence type="ECO:0000256" key="1">
    <source>
        <dbReference type="SAM" id="MobiDB-lite"/>
    </source>
</evidence>
<dbReference type="EnsemblProtists" id="EKX43809">
    <property type="protein sequence ID" value="EKX43809"/>
    <property type="gene ID" value="GUITHDRAFT_153178"/>
</dbReference>
<organism evidence="2 3">
    <name type="scientific">Guillardia theta (strain CCMP2712)</name>
    <name type="common">Cryptophyte</name>
    <dbReference type="NCBI Taxonomy" id="905079"/>
    <lineage>
        <taxon>Eukaryota</taxon>
        <taxon>Cryptophyceae</taxon>
        <taxon>Pyrenomonadales</taxon>
        <taxon>Geminigeraceae</taxon>
        <taxon>Guillardia</taxon>
    </lineage>
</organism>
<accession>A0A0C3TIS1</accession>
<reference evidence="3" key="2">
    <citation type="submission" date="2012-11" db="EMBL/GenBank/DDBJ databases">
        <authorList>
            <person name="Kuo A."/>
            <person name="Curtis B.A."/>
            <person name="Tanifuji G."/>
            <person name="Burki F."/>
            <person name="Gruber A."/>
            <person name="Irimia M."/>
            <person name="Maruyama S."/>
            <person name="Arias M.C."/>
            <person name="Ball S.G."/>
            <person name="Gile G.H."/>
            <person name="Hirakawa Y."/>
            <person name="Hopkins J.F."/>
            <person name="Rensing S.A."/>
            <person name="Schmutz J."/>
            <person name="Symeonidi A."/>
            <person name="Elias M."/>
            <person name="Eveleigh R.J."/>
            <person name="Herman E.K."/>
            <person name="Klute M.J."/>
            <person name="Nakayama T."/>
            <person name="Obornik M."/>
            <person name="Reyes-Prieto A."/>
            <person name="Armbrust E.V."/>
            <person name="Aves S.J."/>
            <person name="Beiko R.G."/>
            <person name="Coutinho P."/>
            <person name="Dacks J.B."/>
            <person name="Durnford D.G."/>
            <person name="Fast N.M."/>
            <person name="Green B.R."/>
            <person name="Grisdale C."/>
            <person name="Hempe F."/>
            <person name="Henrissat B."/>
            <person name="Hoppner M.P."/>
            <person name="Ishida K.-I."/>
            <person name="Kim E."/>
            <person name="Koreny L."/>
            <person name="Kroth P.G."/>
            <person name="Liu Y."/>
            <person name="Malik S.-B."/>
            <person name="Maier U.G."/>
            <person name="McRose D."/>
            <person name="Mock T."/>
            <person name="Neilson J.A."/>
            <person name="Onodera N.T."/>
            <person name="Poole A.M."/>
            <person name="Pritham E.J."/>
            <person name="Richards T.A."/>
            <person name="Rocap G."/>
            <person name="Roy S.W."/>
            <person name="Sarai C."/>
            <person name="Schaack S."/>
            <person name="Shirato S."/>
            <person name="Slamovits C.H."/>
            <person name="Spencer D.F."/>
            <person name="Suzuki S."/>
            <person name="Worden A.Z."/>
            <person name="Zauner S."/>
            <person name="Barry K."/>
            <person name="Bell C."/>
            <person name="Bharti A.K."/>
            <person name="Crow J.A."/>
            <person name="Grimwood J."/>
            <person name="Kramer R."/>
            <person name="Lindquist E."/>
            <person name="Lucas S."/>
            <person name="Salamov A."/>
            <person name="McFadden G.I."/>
            <person name="Lane C.E."/>
            <person name="Keeling P.J."/>
            <person name="Gray M.W."/>
            <person name="Grigoriev I.V."/>
            <person name="Archibald J.M."/>
        </authorList>
    </citation>
    <scope>NUCLEOTIDE SEQUENCE</scope>
    <source>
        <strain evidence="3">CCMP2712</strain>
    </source>
</reference>
<dbReference type="AlphaFoldDB" id="A0A0C3TIS1"/>
<name>A0A0C3TIS1_GUITC</name>